<keyword evidence="5" id="KW-1185">Reference proteome</keyword>
<protein>
    <recommendedName>
        <fullName evidence="3">RRM domain-containing protein</fullName>
    </recommendedName>
</protein>
<dbReference type="PANTHER" id="PTHR23189">
    <property type="entry name" value="RNA RECOGNITION MOTIF-CONTAINING"/>
    <property type="match status" value="1"/>
</dbReference>
<proteinExistence type="predicted"/>
<dbReference type="AlphaFoldDB" id="A0A6G1IPR9"/>
<dbReference type="InterPro" id="IPR035979">
    <property type="entry name" value="RBD_domain_sf"/>
</dbReference>
<dbReference type="Pfam" id="PF04059">
    <property type="entry name" value="RRM_2"/>
    <property type="match status" value="1"/>
</dbReference>
<feature type="non-terminal residue" evidence="4">
    <location>
        <position position="1"/>
    </location>
</feature>
<dbReference type="Gene3D" id="3.30.70.330">
    <property type="match status" value="1"/>
</dbReference>
<dbReference type="InterPro" id="IPR000504">
    <property type="entry name" value="RRM_dom"/>
</dbReference>
<organism evidence="4 5">
    <name type="scientific">Lentithecium fluviatile CBS 122367</name>
    <dbReference type="NCBI Taxonomy" id="1168545"/>
    <lineage>
        <taxon>Eukaryota</taxon>
        <taxon>Fungi</taxon>
        <taxon>Dikarya</taxon>
        <taxon>Ascomycota</taxon>
        <taxon>Pezizomycotina</taxon>
        <taxon>Dothideomycetes</taxon>
        <taxon>Pleosporomycetidae</taxon>
        <taxon>Pleosporales</taxon>
        <taxon>Massarineae</taxon>
        <taxon>Lentitheciaceae</taxon>
        <taxon>Lentithecium</taxon>
    </lineage>
</organism>
<accession>A0A6G1IPR9</accession>
<dbReference type="InterPro" id="IPR012677">
    <property type="entry name" value="Nucleotide-bd_a/b_plait_sf"/>
</dbReference>
<evidence type="ECO:0000313" key="4">
    <source>
        <dbReference type="EMBL" id="KAF2680244.1"/>
    </source>
</evidence>
<dbReference type="Proteomes" id="UP000799291">
    <property type="component" value="Unassembled WGS sequence"/>
</dbReference>
<evidence type="ECO:0000256" key="1">
    <source>
        <dbReference type="ARBA" id="ARBA00022884"/>
    </source>
</evidence>
<evidence type="ECO:0000256" key="2">
    <source>
        <dbReference type="PROSITE-ProRule" id="PRU00176"/>
    </source>
</evidence>
<reference evidence="4" key="1">
    <citation type="journal article" date="2020" name="Stud. Mycol.">
        <title>101 Dothideomycetes genomes: a test case for predicting lifestyles and emergence of pathogens.</title>
        <authorList>
            <person name="Haridas S."/>
            <person name="Albert R."/>
            <person name="Binder M."/>
            <person name="Bloem J."/>
            <person name="Labutti K."/>
            <person name="Salamov A."/>
            <person name="Andreopoulos B."/>
            <person name="Baker S."/>
            <person name="Barry K."/>
            <person name="Bills G."/>
            <person name="Bluhm B."/>
            <person name="Cannon C."/>
            <person name="Castanera R."/>
            <person name="Culley D."/>
            <person name="Daum C."/>
            <person name="Ezra D."/>
            <person name="Gonzalez J."/>
            <person name="Henrissat B."/>
            <person name="Kuo A."/>
            <person name="Liang C."/>
            <person name="Lipzen A."/>
            <person name="Lutzoni F."/>
            <person name="Magnuson J."/>
            <person name="Mondo S."/>
            <person name="Nolan M."/>
            <person name="Ohm R."/>
            <person name="Pangilinan J."/>
            <person name="Park H.-J."/>
            <person name="Ramirez L."/>
            <person name="Alfaro M."/>
            <person name="Sun H."/>
            <person name="Tritt A."/>
            <person name="Yoshinaga Y."/>
            <person name="Zwiers L.-H."/>
            <person name="Turgeon B."/>
            <person name="Goodwin S."/>
            <person name="Spatafora J."/>
            <person name="Crous P."/>
            <person name="Grigoriev I."/>
        </authorList>
    </citation>
    <scope>NUCLEOTIDE SEQUENCE</scope>
    <source>
        <strain evidence="4">CBS 122367</strain>
    </source>
</reference>
<feature type="domain" description="RRM" evidence="3">
    <location>
        <begin position="282"/>
        <end position="366"/>
    </location>
</feature>
<feature type="non-terminal residue" evidence="4">
    <location>
        <position position="521"/>
    </location>
</feature>
<dbReference type="OrthoDB" id="417481at2759"/>
<evidence type="ECO:0000313" key="5">
    <source>
        <dbReference type="Proteomes" id="UP000799291"/>
    </source>
</evidence>
<dbReference type="InterPro" id="IPR007201">
    <property type="entry name" value="Mei2-like_Rrm_C"/>
</dbReference>
<dbReference type="GO" id="GO:0003723">
    <property type="term" value="F:RNA binding"/>
    <property type="evidence" value="ECO:0007669"/>
    <property type="project" value="UniProtKB-UniRule"/>
</dbReference>
<name>A0A6G1IPR9_9PLEO</name>
<dbReference type="SUPFAM" id="SSF54928">
    <property type="entry name" value="RNA-binding domain, RBD"/>
    <property type="match status" value="1"/>
</dbReference>
<evidence type="ECO:0000259" key="3">
    <source>
        <dbReference type="PROSITE" id="PS50102"/>
    </source>
</evidence>
<keyword evidence="1 2" id="KW-0694">RNA-binding</keyword>
<dbReference type="EMBL" id="MU005598">
    <property type="protein sequence ID" value="KAF2680244.1"/>
    <property type="molecule type" value="Genomic_DNA"/>
</dbReference>
<gene>
    <name evidence="4" type="ORF">K458DRAFT_269757</name>
</gene>
<dbReference type="PROSITE" id="PS50102">
    <property type="entry name" value="RRM"/>
    <property type="match status" value="1"/>
</dbReference>
<sequence length="521" mass="59083">GTFVDELANNDPAFISRFLFVTRISNGTVAGQDHEMEQYHIQHMMKLYQVFATCVPIYCRGIHLRFDSLRDACEAKQLLEAHGFELCFIDNYDFAIAKSQDTAAVNEFEGQVKVVVIVESFGAYNQKQSTPAFSQNDIVWLCEAVESAMNAFGSVRVSVHVKTDEIDGADDTDEAKLLFTFRVEFHSAEAAIRAVASLKKDPMWDVGQTKLWRWSTVEAAAWVGPRAPVSPHRRQPRIDDQGRLVEFRHAPQTHLQLLRRHPADAHNRVRRERILDGTDVRTTIMLRNIPNKLDWLSLKALLDQVCFGTYDFVYLRIDFKTGHNVGYAFINFADMSGMIAMLDYVEGRGWIGYRSNKNAEVSYATIQGREALTQKFRNSSVMQETPFCRPRLFNTYDDAITIDALRIAGFEQPFPAPDNLSKLQRSMDSARSVGLFPPTGPTNNGQRFIFNSDFDRGTPRDVAHSATTPARHVVARMIAGMTEQMKRECEQFNAYTNGLSPYGHVVPFQYLPANVVCDFMN</sequence>